<evidence type="ECO:0000313" key="5">
    <source>
        <dbReference type="Proteomes" id="UP000308713"/>
    </source>
</evidence>
<dbReference type="OrthoDB" id="1013900at2"/>
<dbReference type="RefSeq" id="WP_139697526.1">
    <property type="nucleotide sequence ID" value="NZ_CP074074.1"/>
</dbReference>
<evidence type="ECO:0000256" key="2">
    <source>
        <dbReference type="SAM" id="Phobius"/>
    </source>
</evidence>
<accession>A0A5C4SKZ5</accession>
<reference evidence="4 5" key="1">
    <citation type="submission" date="2019-05" db="EMBL/GenBank/DDBJ databases">
        <title>Tamlana fucoidanivorans sp. nov., isolated from the surface of algae collected from Fujian province in China.</title>
        <authorList>
            <person name="Li J."/>
        </authorList>
    </citation>
    <scope>NUCLEOTIDE SEQUENCE [LARGE SCALE GENOMIC DNA]</scope>
    <source>
        <strain evidence="4 5">CW2-9</strain>
    </source>
</reference>
<proteinExistence type="predicted"/>
<evidence type="ECO:0000313" key="4">
    <source>
        <dbReference type="EMBL" id="TNJ43797.1"/>
    </source>
</evidence>
<keyword evidence="1" id="KW-0732">Signal</keyword>
<sequence>MKENTHSNSPNQILNLIKALSFVYLLLMAPLSFVQAQSPNANENATVDGGEITTLDGEDYIEVCVGDGIADFVDVNLEGASGRVKQWIITDDQNNILDLPDSPPFDFDGAPPGDCRIWHLSYNGIKPLVDPSGQGKFTKNLADIRGRFDLSNYIHVKRIKQPVGGEIALADGSTEIEICAGDGESDLFEVTLTGAEGPNMLWVITDTDANILKTSTDNSFDFEDAGSGVCLIWHLSYAENVDLDGVTNANDLMGCFDLSNPITVTRKGVNAGSIEIADGGGTEIEICAGDGESDAFDVTVMGETDGDQLAWVITNNAEDPEILALPAGPPFDLEGAGDGTCLIWHISFNDGLMGAEVGNKVSDLEGCYVLSNAITVIRNGVNAGIIEIADGGGTEVEICAGDGKEDPINVVVTGDPIGDNLAWVITNNAEDPEILALPAGPPFDLEGAGEGTCLIWHISFANGLTGAEVGNKVSALEGCYNLSNAITVVRTGVNGGVISGGEDNTFSFTVGDGTEDKIPEGAITLEGNVGDKSAWVVTNEEGTIILGLPEKYSDVNFDTAEAGTCLVWHMSYKEGLQGLEPPEDGDHLVSGLEGCFSLSNAIKVVRTASASTGKIAIYPNPAKESAQLSIEGFDASELSVSIYNMQNMRLYNADVKVTGLSKRMSLIDVSSYNSGIYFVIVQDENSGVKTISRLVVK</sequence>
<keyword evidence="2" id="KW-1133">Transmembrane helix</keyword>
<gene>
    <name evidence="4" type="ORF">FGF67_10535</name>
</gene>
<evidence type="ECO:0000259" key="3">
    <source>
        <dbReference type="Pfam" id="PF18962"/>
    </source>
</evidence>
<evidence type="ECO:0000256" key="1">
    <source>
        <dbReference type="ARBA" id="ARBA00022729"/>
    </source>
</evidence>
<feature type="transmembrane region" description="Helical" evidence="2">
    <location>
        <begin position="12"/>
        <end position="33"/>
    </location>
</feature>
<feature type="domain" description="Secretion system C-terminal sorting" evidence="3">
    <location>
        <begin position="617"/>
        <end position="688"/>
    </location>
</feature>
<dbReference type="InterPro" id="IPR026444">
    <property type="entry name" value="Secre_tail"/>
</dbReference>
<dbReference type="NCBIfam" id="TIGR04183">
    <property type="entry name" value="Por_Secre_tail"/>
    <property type="match status" value="1"/>
</dbReference>
<name>A0A5C4SKZ5_9FLAO</name>
<dbReference type="Proteomes" id="UP000308713">
    <property type="component" value="Unassembled WGS sequence"/>
</dbReference>
<dbReference type="Pfam" id="PF18962">
    <property type="entry name" value="Por_Secre_tail"/>
    <property type="match status" value="1"/>
</dbReference>
<keyword evidence="5" id="KW-1185">Reference proteome</keyword>
<organism evidence="4 5">
    <name type="scientific">Allotamlana fucoidanivorans</name>
    <dbReference type="NCBI Taxonomy" id="2583814"/>
    <lineage>
        <taxon>Bacteria</taxon>
        <taxon>Pseudomonadati</taxon>
        <taxon>Bacteroidota</taxon>
        <taxon>Flavobacteriia</taxon>
        <taxon>Flavobacteriales</taxon>
        <taxon>Flavobacteriaceae</taxon>
        <taxon>Allotamlana</taxon>
    </lineage>
</organism>
<dbReference type="AlphaFoldDB" id="A0A5C4SKZ5"/>
<keyword evidence="2" id="KW-0812">Transmembrane</keyword>
<protein>
    <submittedName>
        <fullName evidence="4">T9SS type A sorting domain-containing protein</fullName>
    </submittedName>
</protein>
<keyword evidence="2" id="KW-0472">Membrane</keyword>
<dbReference type="EMBL" id="VDCS01000009">
    <property type="protein sequence ID" value="TNJ43797.1"/>
    <property type="molecule type" value="Genomic_DNA"/>
</dbReference>
<comment type="caution">
    <text evidence="4">The sequence shown here is derived from an EMBL/GenBank/DDBJ whole genome shotgun (WGS) entry which is preliminary data.</text>
</comment>